<dbReference type="EMBL" id="GBXM01019153">
    <property type="protein sequence ID" value="JAH89424.1"/>
    <property type="molecule type" value="Transcribed_RNA"/>
</dbReference>
<reference evidence="1" key="2">
    <citation type="journal article" date="2015" name="Fish Shellfish Immunol.">
        <title>Early steps in the European eel (Anguilla anguilla)-Vibrio vulnificus interaction in the gills: Role of the RtxA13 toxin.</title>
        <authorList>
            <person name="Callol A."/>
            <person name="Pajuelo D."/>
            <person name="Ebbesson L."/>
            <person name="Teles M."/>
            <person name="MacKenzie S."/>
            <person name="Amaro C."/>
        </authorList>
    </citation>
    <scope>NUCLEOTIDE SEQUENCE</scope>
</reference>
<evidence type="ECO:0000313" key="1">
    <source>
        <dbReference type="EMBL" id="JAH89424.1"/>
    </source>
</evidence>
<protein>
    <submittedName>
        <fullName evidence="1">Uncharacterized protein</fullName>
    </submittedName>
</protein>
<sequence>METVIVLLAKVKEEEWYSSIPDQGPGLTDSF</sequence>
<dbReference type="AlphaFoldDB" id="A0A0E9WGB1"/>
<organism evidence="1">
    <name type="scientific">Anguilla anguilla</name>
    <name type="common">European freshwater eel</name>
    <name type="synonym">Muraena anguilla</name>
    <dbReference type="NCBI Taxonomy" id="7936"/>
    <lineage>
        <taxon>Eukaryota</taxon>
        <taxon>Metazoa</taxon>
        <taxon>Chordata</taxon>
        <taxon>Craniata</taxon>
        <taxon>Vertebrata</taxon>
        <taxon>Euteleostomi</taxon>
        <taxon>Actinopterygii</taxon>
        <taxon>Neopterygii</taxon>
        <taxon>Teleostei</taxon>
        <taxon>Anguilliformes</taxon>
        <taxon>Anguillidae</taxon>
        <taxon>Anguilla</taxon>
    </lineage>
</organism>
<name>A0A0E9WGB1_ANGAN</name>
<proteinExistence type="predicted"/>
<accession>A0A0E9WGB1</accession>
<reference evidence="1" key="1">
    <citation type="submission" date="2014-11" db="EMBL/GenBank/DDBJ databases">
        <authorList>
            <person name="Amaro Gonzalez C."/>
        </authorList>
    </citation>
    <scope>NUCLEOTIDE SEQUENCE</scope>
</reference>